<proteinExistence type="inferred from homology"/>
<sequence length="308" mass="34133">MMLLGQSHKAKAVGITCVGGNTKLDNVVMNNLRVLKLYNQLGKVPVYKGCSQPLVSIHPSQATENSSVHGEDGMGGHPDFFPEASLDLLDFVEEDHAVNGIIKLSKKYTGKLKIVATGPLTNIAMAVKLDPELPSRLVGIYIMGGTRFAQGNCTPAAEFNFCMDPEAVFITLDSFSHKCPIHLVNWEYTLENSLPWNYFDDLFSGDQNDRKKFAHMVTRPLDVFSRDTDRDCSGGMVLCDAYAMSIALDSSIGLKPKQIKVTIELGGHHARGHVVVDYCNKSDNFSTITVYDSFDFEKYHNLLKETFQ</sequence>
<evidence type="ECO:0000259" key="2">
    <source>
        <dbReference type="Pfam" id="PF01156"/>
    </source>
</evidence>
<evidence type="ECO:0000256" key="1">
    <source>
        <dbReference type="ARBA" id="ARBA00009176"/>
    </source>
</evidence>
<dbReference type="Pfam" id="PF01156">
    <property type="entry name" value="IU_nuc_hydro"/>
    <property type="match status" value="1"/>
</dbReference>
<gene>
    <name evidence="3" type="ORF">CVLEPA_LOCUS14033</name>
</gene>
<comment type="caution">
    <text evidence="3">The sequence shown here is derived from an EMBL/GenBank/DDBJ whole genome shotgun (WGS) entry which is preliminary data.</text>
</comment>
<accession>A0ABP0FW69</accession>
<organism evidence="3 4">
    <name type="scientific">Clavelina lepadiformis</name>
    <name type="common">Light-bulb sea squirt</name>
    <name type="synonym">Ascidia lepadiformis</name>
    <dbReference type="NCBI Taxonomy" id="159417"/>
    <lineage>
        <taxon>Eukaryota</taxon>
        <taxon>Metazoa</taxon>
        <taxon>Chordata</taxon>
        <taxon>Tunicata</taxon>
        <taxon>Ascidiacea</taxon>
        <taxon>Aplousobranchia</taxon>
        <taxon>Clavelinidae</taxon>
        <taxon>Clavelina</taxon>
    </lineage>
</organism>
<dbReference type="EMBL" id="CAWYQH010000096">
    <property type="protein sequence ID" value="CAK8682908.1"/>
    <property type="molecule type" value="Genomic_DNA"/>
</dbReference>
<evidence type="ECO:0000313" key="4">
    <source>
        <dbReference type="Proteomes" id="UP001642483"/>
    </source>
</evidence>
<protein>
    <recommendedName>
        <fullName evidence="2">Inosine/uridine-preferring nucleoside hydrolase domain-containing protein</fullName>
    </recommendedName>
</protein>
<dbReference type="PANTHER" id="PTHR46190:SF1">
    <property type="entry name" value="SI:CH211-201H21.5"/>
    <property type="match status" value="1"/>
</dbReference>
<comment type="similarity">
    <text evidence="1">Belongs to the IUNH family.</text>
</comment>
<dbReference type="InterPro" id="IPR001910">
    <property type="entry name" value="Inosine/uridine_hydrolase_dom"/>
</dbReference>
<dbReference type="SUPFAM" id="SSF53590">
    <property type="entry name" value="Nucleoside hydrolase"/>
    <property type="match status" value="1"/>
</dbReference>
<dbReference type="PANTHER" id="PTHR46190">
    <property type="entry name" value="SI:CH211-201H21.5-RELATED"/>
    <property type="match status" value="1"/>
</dbReference>
<dbReference type="Proteomes" id="UP001642483">
    <property type="component" value="Unassembled WGS sequence"/>
</dbReference>
<dbReference type="InterPro" id="IPR036452">
    <property type="entry name" value="Ribo_hydro-like"/>
</dbReference>
<evidence type="ECO:0000313" key="3">
    <source>
        <dbReference type="EMBL" id="CAK8682908.1"/>
    </source>
</evidence>
<dbReference type="Gene3D" id="3.90.245.10">
    <property type="entry name" value="Ribonucleoside hydrolase-like"/>
    <property type="match status" value="1"/>
</dbReference>
<dbReference type="InterPro" id="IPR052775">
    <property type="entry name" value="IUN_hydrolase"/>
</dbReference>
<feature type="domain" description="Inosine/uridine-preferring nucleoside hydrolase" evidence="2">
    <location>
        <begin position="1"/>
        <end position="300"/>
    </location>
</feature>
<name>A0ABP0FW69_CLALP</name>
<reference evidence="3 4" key="1">
    <citation type="submission" date="2024-02" db="EMBL/GenBank/DDBJ databases">
        <authorList>
            <person name="Daric V."/>
            <person name="Darras S."/>
        </authorList>
    </citation>
    <scope>NUCLEOTIDE SEQUENCE [LARGE SCALE GENOMIC DNA]</scope>
</reference>
<keyword evidence="4" id="KW-1185">Reference proteome</keyword>